<dbReference type="Pfam" id="PF00476">
    <property type="entry name" value="DNA_pol_A"/>
    <property type="match status" value="1"/>
</dbReference>
<dbReference type="EMBL" id="LR797269">
    <property type="protein sequence ID" value="CAB4198045.1"/>
    <property type="molecule type" value="Genomic_DNA"/>
</dbReference>
<dbReference type="SUPFAM" id="SSF53098">
    <property type="entry name" value="Ribonuclease H-like"/>
    <property type="match status" value="1"/>
</dbReference>
<keyword evidence="4" id="KW-0378">Hydrolase</keyword>
<evidence type="ECO:0000259" key="9">
    <source>
        <dbReference type="SMART" id="SM00482"/>
    </source>
</evidence>
<dbReference type="GO" id="GO:0051539">
    <property type="term" value="F:4 iron, 4 sulfur cluster binding"/>
    <property type="evidence" value="ECO:0007669"/>
    <property type="project" value="UniProtKB-KW"/>
</dbReference>
<gene>
    <name evidence="13" type="ORF">UFOVP1079_43</name>
    <name evidence="14" type="ORF">UFOVP1320_47</name>
    <name evidence="15" type="ORF">UFOVP1431_8</name>
    <name evidence="16" type="ORF">UFOVP1527_9</name>
    <name evidence="11" type="ORF">UFOVP548_5</name>
    <name evidence="12" type="ORF">UFOVP904_5</name>
</gene>
<sequence>MEIRGDGPIPSRIMLVGEAPSEQEERAGVAFAGAAGQELNRMLHEVGIMRSECYVTSVVRVRPPDGLLSNFIPTKKKDVTATHTLLHNRHVSKEVVQGYHQLMAEIEMVQPNIIVAFGNLAMWALTGHWGVGKWRGSQLLGTVTKVKVIPTLHPSAIFKDWTQRAVVLNDLRRVKRHMGTKEYENTPAWKFAVRPTFTQTINTLEALTSDCEYLADPVWLDFDIETRGRGHVYVDCIGISWSREDAICIPFMTHSNKAGYWSEAEEVEVVWRLYKLLTHKNVRVRWHNGLFDAQIVHYNWHFVPRGGQDTMISQHSLFAALPKALYFVASMYTDWYVYWKDEGKIASDAPEEQRWRYNLQDCIYTREVGETLHKAAEAMGLAQVDAWQQKLFYPVLRAMLRGVRVRPEVIRTMAMDIQEELSHRETFMYNVLGHTINPSSPKQMQALFYDDLKQPIIYKRTVIMGHTKMSPTCDDEALTKIAAREPLLKPLCNAIADIRTLGKFLNDFVLMPLDTDGRMRCSFNIAGDAGGKSAPYSYRLSSGKNPFGSGGNLQTIPSEKSKSAGKAAARGSMDFTLPNIRSMYGPDPGFTFFDMDLDRADLQVVVWESGEQEWMAAMRLGIDMHLLNVYILDKQEPPPLEELVESHPKYPDHRGPRKHKREFAKVFCHATNYVGGAKTVAAHTGRGVHEIDQTQKYWFSAHPGILRWHQRVLDNITKRRFVENAFGYRWYIFDRLDGLLPEAVAWVPQSTVGIVINKAWTAFHENIPEVQVLIQVHDSLAGQFPTHRRETLLPLMTQHSKVVVPYPEPLIIPTGIKTSDVSWGDCA</sequence>
<dbReference type="InterPro" id="IPR005122">
    <property type="entry name" value="Uracil-DNA_glycosylase-like"/>
</dbReference>
<evidence type="ECO:0000259" key="10">
    <source>
        <dbReference type="SMART" id="SM00986"/>
    </source>
</evidence>
<keyword evidence="8" id="KW-0234">DNA repair</keyword>
<dbReference type="Gene3D" id="1.20.1060.10">
    <property type="entry name" value="Taq DNA Polymerase, Chain T, domain 4"/>
    <property type="match status" value="1"/>
</dbReference>
<dbReference type="Gene3D" id="3.40.470.10">
    <property type="entry name" value="Uracil-DNA glycosylase-like domain"/>
    <property type="match status" value="1"/>
</dbReference>
<dbReference type="CDD" id="cd10030">
    <property type="entry name" value="UDG-F4_TTUDGA_SPO1dp_like"/>
    <property type="match status" value="1"/>
</dbReference>
<dbReference type="PANTHER" id="PTHR33693">
    <property type="entry name" value="TYPE-5 URACIL-DNA GLYCOSYLASE"/>
    <property type="match status" value="1"/>
</dbReference>
<dbReference type="InterPro" id="IPR043502">
    <property type="entry name" value="DNA/RNA_pol_sf"/>
</dbReference>
<protein>
    <submittedName>
        <fullName evidence="16">DNA polymerase I</fullName>
    </submittedName>
</protein>
<evidence type="ECO:0000313" key="12">
    <source>
        <dbReference type="EMBL" id="CAB4169802.1"/>
    </source>
</evidence>
<keyword evidence="3" id="KW-0227">DNA damage</keyword>
<evidence type="ECO:0000313" key="14">
    <source>
        <dbReference type="EMBL" id="CAB4198045.1"/>
    </source>
</evidence>
<dbReference type="Gene3D" id="3.30.70.370">
    <property type="match status" value="1"/>
</dbReference>
<dbReference type="Pfam" id="PF03167">
    <property type="entry name" value="UDG"/>
    <property type="match status" value="1"/>
</dbReference>
<dbReference type="GO" id="GO:0046872">
    <property type="term" value="F:metal ion binding"/>
    <property type="evidence" value="ECO:0007669"/>
    <property type="project" value="UniProtKB-KW"/>
</dbReference>
<dbReference type="InterPro" id="IPR036895">
    <property type="entry name" value="Uracil-DNA_glycosylase-like_sf"/>
</dbReference>
<dbReference type="EMBL" id="LR797378">
    <property type="protein sequence ID" value="CAB4211649.1"/>
    <property type="molecule type" value="Genomic_DNA"/>
</dbReference>
<dbReference type="InterPro" id="IPR051536">
    <property type="entry name" value="UDG_Type-4/5"/>
</dbReference>
<feature type="domain" description="Uracil-DNA glycosylase-like" evidence="10">
    <location>
        <begin position="4"/>
        <end position="172"/>
    </location>
</feature>
<dbReference type="InterPro" id="IPR012337">
    <property type="entry name" value="RNaseH-like_sf"/>
</dbReference>
<evidence type="ECO:0000256" key="8">
    <source>
        <dbReference type="ARBA" id="ARBA00023204"/>
    </source>
</evidence>
<evidence type="ECO:0000256" key="6">
    <source>
        <dbReference type="ARBA" id="ARBA00023014"/>
    </source>
</evidence>
<keyword evidence="5" id="KW-0408">Iron</keyword>
<keyword evidence="7" id="KW-1194">Viral DNA replication</keyword>
<reference evidence="16" key="1">
    <citation type="submission" date="2020-05" db="EMBL/GenBank/DDBJ databases">
        <authorList>
            <person name="Chiriac C."/>
            <person name="Salcher M."/>
            <person name="Ghai R."/>
            <person name="Kavagutti S V."/>
        </authorList>
    </citation>
    <scope>NUCLEOTIDE SEQUENCE</scope>
</reference>
<dbReference type="EMBL" id="LR796520">
    <property type="protein sequence ID" value="CAB4149434.1"/>
    <property type="molecule type" value="Genomic_DNA"/>
</dbReference>
<dbReference type="SUPFAM" id="SSF56672">
    <property type="entry name" value="DNA/RNA polymerases"/>
    <property type="match status" value="1"/>
</dbReference>
<dbReference type="InterPro" id="IPR001098">
    <property type="entry name" value="DNA-dir_DNA_pol_A_palm_dom"/>
</dbReference>
<evidence type="ECO:0000313" key="16">
    <source>
        <dbReference type="EMBL" id="CAB5227142.1"/>
    </source>
</evidence>
<dbReference type="GO" id="GO:0003887">
    <property type="term" value="F:DNA-directed DNA polymerase activity"/>
    <property type="evidence" value="ECO:0007669"/>
    <property type="project" value="InterPro"/>
</dbReference>
<dbReference type="SMART" id="SM00987">
    <property type="entry name" value="UreE_C"/>
    <property type="match status" value="1"/>
</dbReference>
<name>A0A6J7X827_9CAUD</name>
<dbReference type="GO" id="GO:0006260">
    <property type="term" value="P:DNA replication"/>
    <property type="evidence" value="ECO:0007669"/>
    <property type="project" value="InterPro"/>
</dbReference>
<dbReference type="Gene3D" id="3.30.420.10">
    <property type="entry name" value="Ribonuclease H-like superfamily/Ribonuclease H"/>
    <property type="match status" value="1"/>
</dbReference>
<dbReference type="PANTHER" id="PTHR33693:SF1">
    <property type="entry name" value="TYPE-4 URACIL-DNA GLYCOSYLASE"/>
    <property type="match status" value="1"/>
</dbReference>
<feature type="domain" description="DNA-directed DNA polymerase family A palm" evidence="9">
    <location>
        <begin position="580"/>
        <end position="788"/>
    </location>
</feature>
<dbReference type="SMART" id="SM00986">
    <property type="entry name" value="UDG"/>
    <property type="match status" value="1"/>
</dbReference>
<dbReference type="GO" id="GO:0006281">
    <property type="term" value="P:DNA repair"/>
    <property type="evidence" value="ECO:0007669"/>
    <property type="project" value="UniProtKB-KW"/>
</dbReference>
<dbReference type="SMART" id="SM00482">
    <property type="entry name" value="POLAc"/>
    <property type="match status" value="1"/>
</dbReference>
<proteinExistence type="predicted"/>
<dbReference type="EMBL" id="LR796851">
    <property type="protein sequence ID" value="CAB4169802.1"/>
    <property type="molecule type" value="Genomic_DNA"/>
</dbReference>
<organism evidence="16">
    <name type="scientific">uncultured Caudovirales phage</name>
    <dbReference type="NCBI Taxonomy" id="2100421"/>
    <lineage>
        <taxon>Viruses</taxon>
        <taxon>Duplodnaviria</taxon>
        <taxon>Heunggongvirae</taxon>
        <taxon>Uroviricota</taxon>
        <taxon>Caudoviricetes</taxon>
        <taxon>Peduoviridae</taxon>
        <taxon>Maltschvirus</taxon>
        <taxon>Maltschvirus maltsch</taxon>
    </lineage>
</organism>
<evidence type="ECO:0000256" key="4">
    <source>
        <dbReference type="ARBA" id="ARBA00022801"/>
    </source>
</evidence>
<evidence type="ECO:0000313" key="11">
    <source>
        <dbReference type="EMBL" id="CAB4149434.1"/>
    </source>
</evidence>
<dbReference type="GO" id="GO:0003677">
    <property type="term" value="F:DNA binding"/>
    <property type="evidence" value="ECO:0007669"/>
    <property type="project" value="InterPro"/>
</dbReference>
<evidence type="ECO:0000256" key="5">
    <source>
        <dbReference type="ARBA" id="ARBA00023004"/>
    </source>
</evidence>
<evidence type="ECO:0000256" key="7">
    <source>
        <dbReference type="ARBA" id="ARBA00023109"/>
    </source>
</evidence>
<dbReference type="Gene3D" id="1.10.150.20">
    <property type="entry name" value="5' to 3' exonuclease, C-terminal subdomain"/>
    <property type="match status" value="1"/>
</dbReference>
<evidence type="ECO:0000313" key="13">
    <source>
        <dbReference type="EMBL" id="CAB4182860.1"/>
    </source>
</evidence>
<keyword evidence="1" id="KW-0004">4Fe-4S</keyword>
<evidence type="ECO:0000313" key="15">
    <source>
        <dbReference type="EMBL" id="CAB4211649.1"/>
    </source>
</evidence>
<dbReference type="InterPro" id="IPR036397">
    <property type="entry name" value="RNaseH_sf"/>
</dbReference>
<keyword evidence="7" id="KW-0235">DNA replication</keyword>
<keyword evidence="6" id="KW-0411">Iron-sulfur</keyword>
<dbReference type="EMBL" id="LR797037">
    <property type="protein sequence ID" value="CAB4182860.1"/>
    <property type="molecule type" value="Genomic_DNA"/>
</dbReference>
<accession>A0A6J7X827</accession>
<dbReference type="GO" id="GO:0039693">
    <property type="term" value="P:viral DNA genome replication"/>
    <property type="evidence" value="ECO:0007669"/>
    <property type="project" value="UniProtKB-KW"/>
</dbReference>
<dbReference type="SUPFAM" id="SSF52141">
    <property type="entry name" value="Uracil-DNA glycosylase-like"/>
    <property type="match status" value="1"/>
</dbReference>
<keyword evidence="2" id="KW-0479">Metal-binding</keyword>
<evidence type="ECO:0000256" key="3">
    <source>
        <dbReference type="ARBA" id="ARBA00022763"/>
    </source>
</evidence>
<evidence type="ECO:0000256" key="2">
    <source>
        <dbReference type="ARBA" id="ARBA00022723"/>
    </source>
</evidence>
<evidence type="ECO:0000256" key="1">
    <source>
        <dbReference type="ARBA" id="ARBA00022485"/>
    </source>
</evidence>
<dbReference type="EMBL" id="LR798373">
    <property type="protein sequence ID" value="CAB5227142.1"/>
    <property type="molecule type" value="Genomic_DNA"/>
</dbReference>
<dbReference type="GO" id="GO:0097506">
    <property type="term" value="F:deaminated base DNA N-glycosylase activity"/>
    <property type="evidence" value="ECO:0007669"/>
    <property type="project" value="UniProtKB-ARBA"/>
</dbReference>